<evidence type="ECO:0000256" key="6">
    <source>
        <dbReference type="ARBA" id="ARBA00023136"/>
    </source>
</evidence>
<dbReference type="PANTHER" id="PTHR43427:SF6">
    <property type="entry name" value="CHLORIDE CHANNEL PROTEIN CLC-E"/>
    <property type="match status" value="1"/>
</dbReference>
<dbReference type="PRINTS" id="PR00762">
    <property type="entry name" value="CLCHANNEL"/>
</dbReference>
<feature type="transmembrane region" description="Helical" evidence="10">
    <location>
        <begin position="193"/>
        <end position="217"/>
    </location>
</feature>
<comment type="subcellular location">
    <subcellularLocation>
        <location evidence="1">Membrane</location>
        <topology evidence="1">Multi-pass membrane protein</topology>
    </subcellularLocation>
</comment>
<dbReference type="PANTHER" id="PTHR43427">
    <property type="entry name" value="CHLORIDE CHANNEL PROTEIN CLC-E"/>
    <property type="match status" value="1"/>
</dbReference>
<feature type="transmembrane region" description="Helical" evidence="10">
    <location>
        <begin position="103"/>
        <end position="120"/>
    </location>
</feature>
<evidence type="ECO:0000256" key="8">
    <source>
        <dbReference type="ARBA" id="ARBA00023214"/>
    </source>
</evidence>
<dbReference type="SUPFAM" id="SSF81340">
    <property type="entry name" value="Clc chloride channel"/>
    <property type="match status" value="1"/>
</dbReference>
<evidence type="ECO:0000256" key="5">
    <source>
        <dbReference type="ARBA" id="ARBA00023065"/>
    </source>
</evidence>
<keyword evidence="12" id="KW-1185">Reference proteome</keyword>
<dbReference type="InterPro" id="IPR001807">
    <property type="entry name" value="ClC"/>
</dbReference>
<feature type="transmembrane region" description="Helical" evidence="10">
    <location>
        <begin position="339"/>
        <end position="359"/>
    </location>
</feature>
<dbReference type="InterPro" id="IPR050368">
    <property type="entry name" value="ClC-type_chloride_channel"/>
</dbReference>
<protein>
    <submittedName>
        <fullName evidence="11">Chloride channel protein</fullName>
    </submittedName>
</protein>
<keyword evidence="8" id="KW-0868">Chloride</keyword>
<evidence type="ECO:0000256" key="10">
    <source>
        <dbReference type="SAM" id="Phobius"/>
    </source>
</evidence>
<accession>A0ABP8WD38</accession>
<feature type="transmembrane region" description="Helical" evidence="10">
    <location>
        <begin position="52"/>
        <end position="82"/>
    </location>
</feature>
<evidence type="ECO:0000256" key="9">
    <source>
        <dbReference type="ARBA" id="ARBA00023303"/>
    </source>
</evidence>
<keyword evidence="2" id="KW-0813">Transport</keyword>
<dbReference type="Pfam" id="PF00654">
    <property type="entry name" value="Voltage_CLC"/>
    <property type="match status" value="1"/>
</dbReference>
<comment type="caution">
    <text evidence="11">The sequence shown here is derived from an EMBL/GenBank/DDBJ whole genome shotgun (WGS) entry which is preliminary data.</text>
</comment>
<evidence type="ECO:0000256" key="1">
    <source>
        <dbReference type="ARBA" id="ARBA00004141"/>
    </source>
</evidence>
<gene>
    <name evidence="11" type="ORF">GCM10023215_22750</name>
</gene>
<evidence type="ECO:0000256" key="7">
    <source>
        <dbReference type="ARBA" id="ARBA00023173"/>
    </source>
</evidence>
<feature type="transmembrane region" description="Helical" evidence="10">
    <location>
        <begin position="366"/>
        <end position="388"/>
    </location>
</feature>
<evidence type="ECO:0000313" key="11">
    <source>
        <dbReference type="EMBL" id="GAA4686662.1"/>
    </source>
</evidence>
<organism evidence="11 12">
    <name type="scientific">Pseudonocardia yuanmonensis</name>
    <dbReference type="NCBI Taxonomy" id="1095914"/>
    <lineage>
        <taxon>Bacteria</taxon>
        <taxon>Bacillati</taxon>
        <taxon>Actinomycetota</taxon>
        <taxon>Actinomycetes</taxon>
        <taxon>Pseudonocardiales</taxon>
        <taxon>Pseudonocardiaceae</taxon>
        <taxon>Pseudonocardia</taxon>
    </lineage>
</organism>
<proteinExistence type="predicted"/>
<evidence type="ECO:0000256" key="2">
    <source>
        <dbReference type="ARBA" id="ARBA00022448"/>
    </source>
</evidence>
<dbReference type="Proteomes" id="UP001500325">
    <property type="component" value="Unassembled WGS sequence"/>
</dbReference>
<keyword evidence="5" id="KW-0406">Ion transport</keyword>
<feature type="transmembrane region" description="Helical" evidence="10">
    <location>
        <begin position="428"/>
        <end position="448"/>
    </location>
</feature>
<feature type="transmembrane region" description="Helical" evidence="10">
    <location>
        <begin position="394"/>
        <end position="421"/>
    </location>
</feature>
<evidence type="ECO:0000256" key="4">
    <source>
        <dbReference type="ARBA" id="ARBA00022989"/>
    </source>
</evidence>
<keyword evidence="6 10" id="KW-0472">Membrane</keyword>
<dbReference type="EMBL" id="BAABIC010000006">
    <property type="protein sequence ID" value="GAA4686662.1"/>
    <property type="molecule type" value="Genomic_DNA"/>
</dbReference>
<feature type="transmembrane region" description="Helical" evidence="10">
    <location>
        <begin position="301"/>
        <end position="319"/>
    </location>
</feature>
<evidence type="ECO:0000313" key="12">
    <source>
        <dbReference type="Proteomes" id="UP001500325"/>
    </source>
</evidence>
<keyword evidence="3 10" id="KW-0812">Transmembrane</keyword>
<dbReference type="InterPro" id="IPR014743">
    <property type="entry name" value="Cl-channel_core"/>
</dbReference>
<sequence length="482" mass="49074">MGIRRSGRGAGRPSERLRQPQPLLRRRIASGRGATDQPNVTGDGDVPLTARFWLTVVLTGVGAGLFGIVLMLLLGAVARLAFGPGAVEDFQGAVERASWPGRVIPLLVAAVVAGVGWFLLRRYVSGRSDADDAVWTGDGRLGFRRSAGTSVLSVTVVGLGASLGREAAPKLMGAVCGSVLAGRAGLTTPQRRLLVACGAGAGLACVYNVPLGGALFTAEVLIGAVRLPVMLPALACSAVATLTAWIGLPSGPVYADLPDFAFSASALVWAVPAGVLTGLVAVVFVRLIAWASHRVPRGRGMLVAPLAAFAVLAALGLAFPQLYGNGQDIAEQAFAGIGALWLFAALFALKPLVTVLCLGSGASGGLFTPTLACGAALGACLGGLWSLLWPGTPVGAYAMIGAAAMIGAGMQAPLAGLALVLELTHTGFGLMVPMMVATLLATAMSRWVDGYSIYSARLPERAAAGRASGGQQQVDEPPGPLR</sequence>
<feature type="transmembrane region" description="Helical" evidence="10">
    <location>
        <begin position="260"/>
        <end position="289"/>
    </location>
</feature>
<dbReference type="RefSeq" id="WP_345380335.1">
    <property type="nucleotide sequence ID" value="NZ_BAABIC010000006.1"/>
</dbReference>
<evidence type="ECO:0000256" key="3">
    <source>
        <dbReference type="ARBA" id="ARBA00022692"/>
    </source>
</evidence>
<name>A0ABP8WD38_9PSEU</name>
<keyword evidence="4 10" id="KW-1133">Transmembrane helix</keyword>
<feature type="transmembrane region" description="Helical" evidence="10">
    <location>
        <begin position="229"/>
        <end position="248"/>
    </location>
</feature>
<dbReference type="Gene3D" id="1.10.3080.10">
    <property type="entry name" value="Clc chloride channel"/>
    <property type="match status" value="1"/>
</dbReference>
<keyword evidence="9" id="KW-0407">Ion channel</keyword>
<keyword evidence="7" id="KW-0869">Chloride channel</keyword>
<reference evidence="12" key="1">
    <citation type="journal article" date="2019" name="Int. J. Syst. Evol. Microbiol.">
        <title>The Global Catalogue of Microorganisms (GCM) 10K type strain sequencing project: providing services to taxonomists for standard genome sequencing and annotation.</title>
        <authorList>
            <consortium name="The Broad Institute Genomics Platform"/>
            <consortium name="The Broad Institute Genome Sequencing Center for Infectious Disease"/>
            <person name="Wu L."/>
            <person name="Ma J."/>
        </authorList>
    </citation>
    <scope>NUCLEOTIDE SEQUENCE [LARGE SCALE GENOMIC DNA]</scope>
    <source>
        <strain evidence="12">JCM 18055</strain>
    </source>
</reference>